<evidence type="ECO:0000256" key="3">
    <source>
        <dbReference type="ARBA" id="ARBA00022475"/>
    </source>
</evidence>
<name>A0ABV7EQN4_9GAMM</name>
<keyword evidence="9" id="KW-1185">Reference proteome</keyword>
<evidence type="ECO:0000313" key="8">
    <source>
        <dbReference type="EMBL" id="MFC3104249.1"/>
    </source>
</evidence>
<feature type="transmembrane region" description="Helical" evidence="7">
    <location>
        <begin position="259"/>
        <end position="279"/>
    </location>
</feature>
<dbReference type="PANTHER" id="PTHR42775:SF1">
    <property type="entry name" value="PERMEASE RV2963-RELATED"/>
    <property type="match status" value="1"/>
</dbReference>
<feature type="transmembrane region" description="Helical" evidence="7">
    <location>
        <begin position="291"/>
        <end position="316"/>
    </location>
</feature>
<proteinExistence type="inferred from homology"/>
<keyword evidence="4 7" id="KW-0812">Transmembrane</keyword>
<comment type="similarity">
    <text evidence="2">Belongs to the UPF0718 family.</text>
</comment>
<protein>
    <submittedName>
        <fullName evidence="8">Permease</fullName>
    </submittedName>
</protein>
<evidence type="ECO:0000256" key="5">
    <source>
        <dbReference type="ARBA" id="ARBA00022989"/>
    </source>
</evidence>
<keyword evidence="6 7" id="KW-0472">Membrane</keyword>
<evidence type="ECO:0000256" key="6">
    <source>
        <dbReference type="ARBA" id="ARBA00023136"/>
    </source>
</evidence>
<dbReference type="Pfam" id="PF03773">
    <property type="entry name" value="ArsP_1"/>
    <property type="match status" value="1"/>
</dbReference>
<comment type="subcellular location">
    <subcellularLocation>
        <location evidence="1">Cell membrane</location>
        <topology evidence="1">Multi-pass membrane protein</topology>
    </subcellularLocation>
</comment>
<feature type="transmembrane region" description="Helical" evidence="7">
    <location>
        <begin position="87"/>
        <end position="109"/>
    </location>
</feature>
<gene>
    <name evidence="8" type="ORF">ACFOSU_10110</name>
</gene>
<comment type="caution">
    <text evidence="8">The sequence shown here is derived from an EMBL/GenBank/DDBJ whole genome shotgun (WGS) entry which is preliminary data.</text>
</comment>
<keyword evidence="3" id="KW-1003">Cell membrane</keyword>
<keyword evidence="5 7" id="KW-1133">Transmembrane helix</keyword>
<sequence length="368" mass="39223">MDIFSMLGDTLYTIAGMAWKILWALVLGFGISGAVQAFVPKRRMARVMGDDGAGSLARAGFFGAISSSCSYAAAAMSRSVFMRGASIAASVAFMIAATNLVIELGVVLWSLMGWQFVVAEFAGGILLIAIATTLVKAFNLAPAFERVRAAETGNDEEDDAAVPSVFSLDGWRAAASHFAMDWSMIWKDIVIGVVVAGVIMVWVPQGFWQAIFLSGGDSVSLLQMIENALVGPIVAVFSFVCSVGNVPMAAALFNGGISFGGALAFIYGDLIVIPMLLVYRRYYGTRLAAMLGLVLYIAMAITGFVIDLLFTAGGWVPKASATSVGSMDFFALDYTLWLNLIFIVVGFGLWRLSKQAPEQAHCCAHHGH</sequence>
<dbReference type="InterPro" id="IPR053166">
    <property type="entry name" value="UPF0718_permease"/>
</dbReference>
<dbReference type="InterPro" id="IPR005524">
    <property type="entry name" value="DUF318"/>
</dbReference>
<organism evidence="8 9">
    <name type="scientific">Salinisphaera aquimarina</name>
    <dbReference type="NCBI Taxonomy" id="2094031"/>
    <lineage>
        <taxon>Bacteria</taxon>
        <taxon>Pseudomonadati</taxon>
        <taxon>Pseudomonadota</taxon>
        <taxon>Gammaproteobacteria</taxon>
        <taxon>Salinisphaerales</taxon>
        <taxon>Salinisphaeraceae</taxon>
        <taxon>Salinisphaera</taxon>
    </lineage>
</organism>
<evidence type="ECO:0000256" key="2">
    <source>
        <dbReference type="ARBA" id="ARBA00006386"/>
    </source>
</evidence>
<feature type="transmembrane region" description="Helical" evidence="7">
    <location>
        <begin position="59"/>
        <end position="81"/>
    </location>
</feature>
<evidence type="ECO:0000313" key="9">
    <source>
        <dbReference type="Proteomes" id="UP001595462"/>
    </source>
</evidence>
<evidence type="ECO:0000256" key="4">
    <source>
        <dbReference type="ARBA" id="ARBA00022692"/>
    </source>
</evidence>
<evidence type="ECO:0000256" key="7">
    <source>
        <dbReference type="SAM" id="Phobius"/>
    </source>
</evidence>
<evidence type="ECO:0000256" key="1">
    <source>
        <dbReference type="ARBA" id="ARBA00004651"/>
    </source>
</evidence>
<accession>A0ABV7EQN4</accession>
<dbReference type="PANTHER" id="PTHR42775">
    <property type="entry name" value="PERMEASE RV2963-RELATED"/>
    <property type="match status" value="1"/>
</dbReference>
<feature type="transmembrane region" description="Helical" evidence="7">
    <location>
        <begin position="189"/>
        <end position="208"/>
    </location>
</feature>
<feature type="transmembrane region" description="Helical" evidence="7">
    <location>
        <begin position="116"/>
        <end position="138"/>
    </location>
</feature>
<dbReference type="Proteomes" id="UP001595462">
    <property type="component" value="Unassembled WGS sequence"/>
</dbReference>
<dbReference type="EMBL" id="JBHRSS010000003">
    <property type="protein sequence ID" value="MFC3104249.1"/>
    <property type="molecule type" value="Genomic_DNA"/>
</dbReference>
<reference evidence="9" key="1">
    <citation type="journal article" date="2019" name="Int. J. Syst. Evol. Microbiol.">
        <title>The Global Catalogue of Microorganisms (GCM) 10K type strain sequencing project: providing services to taxonomists for standard genome sequencing and annotation.</title>
        <authorList>
            <consortium name="The Broad Institute Genomics Platform"/>
            <consortium name="The Broad Institute Genome Sequencing Center for Infectious Disease"/>
            <person name="Wu L."/>
            <person name="Ma J."/>
        </authorList>
    </citation>
    <scope>NUCLEOTIDE SEQUENCE [LARGE SCALE GENOMIC DNA]</scope>
    <source>
        <strain evidence="9">KCTC 52640</strain>
    </source>
</reference>
<dbReference type="RefSeq" id="WP_380689043.1">
    <property type="nucleotide sequence ID" value="NZ_JBHRSS010000003.1"/>
</dbReference>
<feature type="transmembrane region" description="Helical" evidence="7">
    <location>
        <begin position="336"/>
        <end position="352"/>
    </location>
</feature>
<feature type="transmembrane region" description="Helical" evidence="7">
    <location>
        <begin position="20"/>
        <end position="39"/>
    </location>
</feature>